<comment type="caution">
    <text evidence="3">The sequence shown here is derived from an EMBL/GenBank/DDBJ whole genome shotgun (WGS) entry which is preliminary data.</text>
</comment>
<dbReference type="Proteomes" id="UP001139516">
    <property type="component" value="Unassembled WGS sequence"/>
</dbReference>
<dbReference type="AlphaFoldDB" id="A0A9X1Y8F9"/>
<accession>A0A9X1Y8F9</accession>
<name>A0A9X1Y8F9_9PROT</name>
<dbReference type="SUPFAM" id="SSF53756">
    <property type="entry name" value="UDP-Glycosyltransferase/glycogen phosphorylase"/>
    <property type="match status" value="1"/>
</dbReference>
<dbReference type="RefSeq" id="WP_248667526.1">
    <property type="nucleotide sequence ID" value="NZ_JALPRX010000057.1"/>
</dbReference>
<evidence type="ECO:0000256" key="1">
    <source>
        <dbReference type="SAM" id="MobiDB-lite"/>
    </source>
</evidence>
<dbReference type="Gene3D" id="3.40.50.2000">
    <property type="entry name" value="Glycogen Phosphorylase B"/>
    <property type="match status" value="1"/>
</dbReference>
<evidence type="ECO:0000259" key="2">
    <source>
        <dbReference type="Pfam" id="PF00534"/>
    </source>
</evidence>
<dbReference type="PANTHER" id="PTHR12526">
    <property type="entry name" value="GLYCOSYLTRANSFERASE"/>
    <property type="match status" value="1"/>
</dbReference>
<dbReference type="EMBL" id="JALPRX010000057">
    <property type="protein sequence ID" value="MCK8785406.1"/>
    <property type="molecule type" value="Genomic_DNA"/>
</dbReference>
<feature type="compositionally biased region" description="Low complexity" evidence="1">
    <location>
        <begin position="1"/>
        <end position="17"/>
    </location>
</feature>
<gene>
    <name evidence="3" type="ORF">M0638_13530</name>
</gene>
<evidence type="ECO:0000313" key="3">
    <source>
        <dbReference type="EMBL" id="MCK8785406.1"/>
    </source>
</evidence>
<dbReference type="InterPro" id="IPR001296">
    <property type="entry name" value="Glyco_trans_1"/>
</dbReference>
<feature type="region of interest" description="Disordered" evidence="1">
    <location>
        <begin position="1"/>
        <end position="22"/>
    </location>
</feature>
<protein>
    <submittedName>
        <fullName evidence="3">Glycosyltransferase family 4 protein</fullName>
    </submittedName>
</protein>
<reference evidence="3" key="1">
    <citation type="submission" date="2022-04" db="EMBL/GenBank/DDBJ databases">
        <title>Roseomonas acroporae sp. nov., isolated from coral Acropora digitifera.</title>
        <authorList>
            <person name="Sun H."/>
        </authorList>
    </citation>
    <scope>NUCLEOTIDE SEQUENCE</scope>
    <source>
        <strain evidence="3">NAR14</strain>
    </source>
</reference>
<feature type="domain" description="Glycosyl transferase family 1" evidence="2">
    <location>
        <begin position="195"/>
        <end position="326"/>
    </location>
</feature>
<dbReference type="Pfam" id="PF00534">
    <property type="entry name" value="Glycos_transf_1"/>
    <property type="match status" value="1"/>
</dbReference>
<organism evidence="3 4">
    <name type="scientific">Roseomonas acroporae</name>
    <dbReference type="NCBI Taxonomy" id="2937791"/>
    <lineage>
        <taxon>Bacteria</taxon>
        <taxon>Pseudomonadati</taxon>
        <taxon>Pseudomonadota</taxon>
        <taxon>Alphaproteobacteria</taxon>
        <taxon>Acetobacterales</taxon>
        <taxon>Roseomonadaceae</taxon>
        <taxon>Roseomonas</taxon>
    </lineage>
</organism>
<evidence type="ECO:0000313" key="4">
    <source>
        <dbReference type="Proteomes" id="UP001139516"/>
    </source>
</evidence>
<keyword evidence="4" id="KW-1185">Reference proteome</keyword>
<dbReference type="CDD" id="cd03801">
    <property type="entry name" value="GT4_PimA-like"/>
    <property type="match status" value="1"/>
</dbReference>
<sequence length="428" mass="47741">MADPSGHAPAAGAANGMGAPGSGRDAASPVLSVLAPVGYPWQFNGPRRSRHRIDNRLFVPVNKLSTRYEGVTMLNPWPPRRFDLLHGFNRIPLTRLPFILGFESHLPRAFGMEGSGYWNRLVDRLASPQCRAIVAISERARRVFLDQHRDDPRLEALRAKLIVRYPNMPVPAIEDRLAGEQPGERPGEQPETMRLLFVGSHFARKGGCVAVRIAEMARERGLPIEVTVISKLEVGACSWTDPTNQDFYKPYFELLKAPNVVFHQGLPNAAVLQALQRSHFSLLPTFSDTFGFSAIEAMMNFAPVLGTRQGALPEFITDGENGLLLDLPLDHLDEWVHSSSRERGTAAFERMFRDEVTRLAEASLARLLPLWEDQPRLHAMRRAARETSTRLFDADAASRFWDDFYVEALRRPLQVSSAGSAASGWQAA</sequence>
<dbReference type="GO" id="GO:0016757">
    <property type="term" value="F:glycosyltransferase activity"/>
    <property type="evidence" value="ECO:0007669"/>
    <property type="project" value="InterPro"/>
</dbReference>
<proteinExistence type="predicted"/>